<dbReference type="Pfam" id="PF00574">
    <property type="entry name" value="CLP_protease"/>
    <property type="match status" value="1"/>
</dbReference>
<evidence type="ECO:0000256" key="1">
    <source>
        <dbReference type="SAM" id="Phobius"/>
    </source>
</evidence>
<gene>
    <name evidence="2" type="ORF">BWK72_19555</name>
</gene>
<evidence type="ECO:0000313" key="2">
    <source>
        <dbReference type="EMBL" id="OQW85952.1"/>
    </source>
</evidence>
<keyword evidence="1" id="KW-0812">Transmembrane</keyword>
<feature type="transmembrane region" description="Helical" evidence="1">
    <location>
        <begin position="187"/>
        <end position="206"/>
    </location>
</feature>
<dbReference type="Gene3D" id="3.90.226.10">
    <property type="entry name" value="2-enoyl-CoA Hydratase, Chain A, domain 1"/>
    <property type="match status" value="1"/>
</dbReference>
<name>A0A1W9KP47_9BURK</name>
<protein>
    <submittedName>
        <fullName evidence="2">Uncharacterized protein</fullName>
    </submittedName>
</protein>
<dbReference type="InterPro" id="IPR023562">
    <property type="entry name" value="ClpP/TepA"/>
</dbReference>
<dbReference type="AlphaFoldDB" id="A0A1W9KP47"/>
<dbReference type="SUPFAM" id="SSF52096">
    <property type="entry name" value="ClpP/crotonase"/>
    <property type="match status" value="1"/>
</dbReference>
<dbReference type="Proteomes" id="UP000192505">
    <property type="component" value="Unassembled WGS sequence"/>
</dbReference>
<feature type="transmembrane region" description="Helical" evidence="1">
    <location>
        <begin position="226"/>
        <end position="245"/>
    </location>
</feature>
<keyword evidence="1" id="KW-0472">Membrane</keyword>
<evidence type="ECO:0000313" key="3">
    <source>
        <dbReference type="Proteomes" id="UP000192505"/>
    </source>
</evidence>
<sequence length="461" mass="51417">MAQQPRFKNWSARYKAGQVEVFESERYQNWLLLDDVRQVVPSLRKDAVLLKAYLTGVEQLDKSKRLFISELALAAELNRNRGQDALMFLAWFEKTVVYPARRKREGLPALPVIASKPDLDVHGGARDDQPADVDLPFPLRHPAQAHRASRLVSRSDAQADAANSGILGMVGQPLVQMWRGEWELKETFFIGGLLTILFNLALVWFIRSVGNIDNYQGDFVYREWLVAMAVLFSAVGPIWWCVGLMRCALRYQREQRGFVRGLVAFIASASFLLNATASTLVEGGEWLHGWFQDVTNTAAVVQVRHDPVLGRLVLRGEIGFGSYKALQRALAIEPKLNLIEVESPGGYVIEGMAMARLIQKNGLNTVAMGRCASACTLLFAAGHERYLGSQARLGFHRSGVFGQAPTAGWTDTEDEIAGFYRSRGTSDAFIQRALDTPSDGLWEPEHDTMFSAGYASQSWME</sequence>
<comment type="caution">
    <text evidence="2">The sequence shown here is derived from an EMBL/GenBank/DDBJ whole genome shotgun (WGS) entry which is preliminary data.</text>
</comment>
<reference evidence="2 3" key="1">
    <citation type="submission" date="2017-01" db="EMBL/GenBank/DDBJ databases">
        <title>Novel large sulfur bacteria in the metagenomes of groundwater-fed chemosynthetic microbial mats in the Lake Huron basin.</title>
        <authorList>
            <person name="Sharrar A.M."/>
            <person name="Flood B.E."/>
            <person name="Bailey J.V."/>
            <person name="Jones D.S."/>
            <person name="Biddanda B."/>
            <person name="Ruberg S.A."/>
            <person name="Marcus D.N."/>
            <person name="Dick G.J."/>
        </authorList>
    </citation>
    <scope>NUCLEOTIDE SEQUENCE [LARGE SCALE GENOMIC DNA]</scope>
    <source>
        <strain evidence="2">A7</strain>
    </source>
</reference>
<feature type="transmembrane region" description="Helical" evidence="1">
    <location>
        <begin position="257"/>
        <end position="275"/>
    </location>
</feature>
<dbReference type="InterPro" id="IPR029045">
    <property type="entry name" value="ClpP/crotonase-like_dom_sf"/>
</dbReference>
<dbReference type="EMBL" id="MTEI01000027">
    <property type="protein sequence ID" value="OQW85952.1"/>
    <property type="molecule type" value="Genomic_DNA"/>
</dbReference>
<keyword evidence="1" id="KW-1133">Transmembrane helix</keyword>
<proteinExistence type="predicted"/>
<organism evidence="2 3">
    <name type="scientific">Rhodoferax ferrireducens</name>
    <dbReference type="NCBI Taxonomy" id="192843"/>
    <lineage>
        <taxon>Bacteria</taxon>
        <taxon>Pseudomonadati</taxon>
        <taxon>Pseudomonadota</taxon>
        <taxon>Betaproteobacteria</taxon>
        <taxon>Burkholderiales</taxon>
        <taxon>Comamonadaceae</taxon>
        <taxon>Rhodoferax</taxon>
    </lineage>
</organism>
<accession>A0A1W9KP47</accession>